<dbReference type="GO" id="GO:0008237">
    <property type="term" value="F:metallopeptidase activity"/>
    <property type="evidence" value="ECO:0007669"/>
    <property type="project" value="UniProtKB-KW"/>
</dbReference>
<dbReference type="EMBL" id="JAGSPB010000001">
    <property type="protein sequence ID" value="MBV7265881.1"/>
    <property type="molecule type" value="Genomic_DNA"/>
</dbReference>
<keyword evidence="1" id="KW-0472">Membrane</keyword>
<dbReference type="Proteomes" id="UP000699975">
    <property type="component" value="Unassembled WGS sequence"/>
</dbReference>
<dbReference type="Pfam" id="PF02517">
    <property type="entry name" value="Rce1-like"/>
    <property type="match status" value="1"/>
</dbReference>
<keyword evidence="1" id="KW-0812">Transmembrane</keyword>
<comment type="caution">
    <text evidence="3">The sequence shown here is derived from an EMBL/GenBank/DDBJ whole genome shotgun (WGS) entry which is preliminary data.</text>
</comment>
<dbReference type="InterPro" id="IPR003675">
    <property type="entry name" value="Rce1/LyrA-like_dom"/>
</dbReference>
<keyword evidence="3" id="KW-0378">Hydrolase</keyword>
<feature type="transmembrane region" description="Helical" evidence="1">
    <location>
        <begin position="198"/>
        <end position="216"/>
    </location>
</feature>
<evidence type="ECO:0000313" key="4">
    <source>
        <dbReference type="Proteomes" id="UP000699975"/>
    </source>
</evidence>
<organism evidence="3 4">
    <name type="scientific">Erythrobacter ani</name>
    <dbReference type="NCBI Taxonomy" id="2827235"/>
    <lineage>
        <taxon>Bacteria</taxon>
        <taxon>Pseudomonadati</taxon>
        <taxon>Pseudomonadota</taxon>
        <taxon>Alphaproteobacteria</taxon>
        <taxon>Sphingomonadales</taxon>
        <taxon>Erythrobacteraceae</taxon>
        <taxon>Erythrobacter/Porphyrobacter group</taxon>
        <taxon>Erythrobacter</taxon>
    </lineage>
</organism>
<reference evidence="3 4" key="1">
    <citation type="submission" date="2021-04" db="EMBL/GenBank/DDBJ databases">
        <authorList>
            <person name="Pira H."/>
            <person name="Risdian C."/>
            <person name="Wink J."/>
        </authorList>
    </citation>
    <scope>NUCLEOTIDE SEQUENCE [LARGE SCALE GENOMIC DNA]</scope>
    <source>
        <strain evidence="3 4">WH131</strain>
    </source>
</reference>
<feature type="transmembrane region" description="Helical" evidence="1">
    <location>
        <begin position="138"/>
        <end position="156"/>
    </location>
</feature>
<keyword evidence="1" id="KW-1133">Transmembrane helix</keyword>
<keyword evidence="3" id="KW-0645">Protease</keyword>
<feature type="transmembrane region" description="Helical" evidence="1">
    <location>
        <begin position="168"/>
        <end position="186"/>
    </location>
</feature>
<protein>
    <submittedName>
        <fullName evidence="3">CPBP family intramembrane metalloprotease</fullName>
        <ecNumber evidence="3">3.4.24.-</ecNumber>
    </submittedName>
</protein>
<feature type="transmembrane region" description="Helical" evidence="1">
    <location>
        <begin position="257"/>
        <end position="275"/>
    </location>
</feature>
<dbReference type="RefSeq" id="WP_218316287.1">
    <property type="nucleotide sequence ID" value="NZ_JAGSPB010000001.1"/>
</dbReference>
<gene>
    <name evidence="3" type="ORF">KCG45_06785</name>
</gene>
<evidence type="ECO:0000256" key="1">
    <source>
        <dbReference type="SAM" id="Phobius"/>
    </source>
</evidence>
<feature type="transmembrane region" description="Helical" evidence="1">
    <location>
        <begin position="108"/>
        <end position="126"/>
    </location>
</feature>
<accession>A0ABS6SM14</accession>
<evidence type="ECO:0000259" key="2">
    <source>
        <dbReference type="Pfam" id="PF02517"/>
    </source>
</evidence>
<keyword evidence="3" id="KW-0482">Metalloprotease</keyword>
<sequence>MSHRISPMSDVTTSPVTTSEIDNVFGDGRSGGALLPAATATAEWRRYLGFLRRPVLPETVGDAAQPAKASLRMLGLDLIIMTAFIGVLMAIVATGVELPENLNSTLEMNLLTVALVVVVAPVMEEVVFRSWLSGKPGYLVALGVLVASGLVAAMFAASNTGDDAQMRAGGAVIAGLLVAAAILFALRKRPPMRWFRTFFPALFWVSTLAFALVHLFNYTEGASAILLPLVLPQFVLGSMAAYVRVHYGLSFAIGLHAAHNGFALGIAALAMSAGLEG</sequence>
<feature type="transmembrane region" description="Helical" evidence="1">
    <location>
        <begin position="74"/>
        <end position="96"/>
    </location>
</feature>
<evidence type="ECO:0000313" key="3">
    <source>
        <dbReference type="EMBL" id="MBV7265881.1"/>
    </source>
</evidence>
<feature type="transmembrane region" description="Helical" evidence="1">
    <location>
        <begin position="222"/>
        <end position="245"/>
    </location>
</feature>
<name>A0ABS6SM14_9SPHN</name>
<feature type="domain" description="CAAX prenyl protease 2/Lysostaphin resistance protein A-like" evidence="2">
    <location>
        <begin position="109"/>
        <end position="261"/>
    </location>
</feature>
<dbReference type="EC" id="3.4.24.-" evidence="3"/>
<keyword evidence="4" id="KW-1185">Reference proteome</keyword>
<proteinExistence type="predicted"/>